<evidence type="ECO:0000313" key="16">
    <source>
        <dbReference type="Proteomes" id="UP000441208"/>
    </source>
</evidence>
<dbReference type="Proteomes" id="UP000476176">
    <property type="component" value="Unassembled WGS sequence"/>
</dbReference>
<dbReference type="EMBL" id="QXGD01004602">
    <property type="protein sequence ID" value="KAE9169725.1"/>
    <property type="molecule type" value="Genomic_DNA"/>
</dbReference>
<dbReference type="Proteomes" id="UP000433483">
    <property type="component" value="Unassembled WGS sequence"/>
</dbReference>
<evidence type="ECO:0000313" key="9">
    <source>
        <dbReference type="EMBL" id="KAE9267328.1"/>
    </source>
</evidence>
<evidence type="ECO:0000313" key="19">
    <source>
        <dbReference type="Proteomes" id="UP000486351"/>
    </source>
</evidence>
<dbReference type="Proteomes" id="UP000488956">
    <property type="component" value="Unassembled WGS sequence"/>
</dbReference>
<evidence type="ECO:0000313" key="3">
    <source>
        <dbReference type="EMBL" id="KAE9061913.1"/>
    </source>
</evidence>
<dbReference type="Proteomes" id="UP000437068">
    <property type="component" value="Unassembled WGS sequence"/>
</dbReference>
<dbReference type="EMBL" id="QXGE01005502">
    <property type="protein sequence ID" value="KAE9267328.1"/>
    <property type="molecule type" value="Genomic_DNA"/>
</dbReference>
<gene>
    <name evidence="9" type="ORF">PF001_g30129</name>
    <name evidence="8" type="ORF">PF002_g30280</name>
    <name evidence="7" type="ORF">PF004_g29526</name>
    <name evidence="6" type="ORF">PF005_g30565</name>
    <name evidence="4" type="ORF">PF006_g30307</name>
    <name evidence="3" type="ORF">PF007_g30091</name>
    <name evidence="10" type="ORF">PF008_g18380</name>
    <name evidence="1" type="ORF">PF009_g30639</name>
    <name evidence="5" type="ORF">PF010_g21483</name>
    <name evidence="2" type="ORF">PF011_g28569</name>
</gene>
<evidence type="ECO:0000313" key="10">
    <source>
        <dbReference type="EMBL" id="KAE9318975.1"/>
    </source>
</evidence>
<evidence type="ECO:0000313" key="15">
    <source>
        <dbReference type="Proteomes" id="UP000440732"/>
    </source>
</evidence>
<evidence type="ECO:0000313" key="11">
    <source>
        <dbReference type="Proteomes" id="UP000429523"/>
    </source>
</evidence>
<protein>
    <submittedName>
        <fullName evidence="2">Uncharacterized protein</fullName>
    </submittedName>
</protein>
<proteinExistence type="predicted"/>
<evidence type="ECO:0000313" key="12">
    <source>
        <dbReference type="Proteomes" id="UP000433483"/>
    </source>
</evidence>
<dbReference type="EMBL" id="QXFY01001394">
    <property type="protein sequence ID" value="KAE9318975.1"/>
    <property type="molecule type" value="Genomic_DNA"/>
</dbReference>
<dbReference type="EMBL" id="QXFZ01005109">
    <property type="protein sequence ID" value="KAE9061913.1"/>
    <property type="molecule type" value="Genomic_DNA"/>
</dbReference>
<evidence type="ECO:0000313" key="4">
    <source>
        <dbReference type="EMBL" id="KAE9066152.1"/>
    </source>
</evidence>
<evidence type="ECO:0000313" key="17">
    <source>
        <dbReference type="Proteomes" id="UP000460718"/>
    </source>
</evidence>
<organism evidence="2 17">
    <name type="scientific">Phytophthora fragariae</name>
    <dbReference type="NCBI Taxonomy" id="53985"/>
    <lineage>
        <taxon>Eukaryota</taxon>
        <taxon>Sar</taxon>
        <taxon>Stramenopiles</taxon>
        <taxon>Oomycota</taxon>
        <taxon>Peronosporomycetes</taxon>
        <taxon>Peronosporales</taxon>
        <taxon>Peronosporaceae</taxon>
        <taxon>Phytophthora</taxon>
    </lineage>
</organism>
<dbReference type="Proteomes" id="UP000486351">
    <property type="component" value="Unassembled WGS sequence"/>
</dbReference>
<accession>A0A6A3H7B7</accession>
<evidence type="ECO:0000313" key="2">
    <source>
        <dbReference type="EMBL" id="KAE8964698.1"/>
    </source>
</evidence>
<dbReference type="Proteomes" id="UP000440732">
    <property type="component" value="Unassembled WGS sequence"/>
</dbReference>
<dbReference type="EMBL" id="QXFW01004697">
    <property type="protein sequence ID" value="KAE8964698.1"/>
    <property type="molecule type" value="Genomic_DNA"/>
</dbReference>
<dbReference type="EMBL" id="QXFX01001943">
    <property type="protein sequence ID" value="KAE9082709.1"/>
    <property type="molecule type" value="Genomic_DNA"/>
</dbReference>
<dbReference type="EMBL" id="QXGB01005422">
    <property type="protein sequence ID" value="KAE9163143.1"/>
    <property type="molecule type" value="Genomic_DNA"/>
</dbReference>
<keyword evidence="12" id="KW-1185">Reference proteome</keyword>
<name>A0A6A3H7B7_9STRA</name>
<evidence type="ECO:0000313" key="18">
    <source>
        <dbReference type="Proteomes" id="UP000476176"/>
    </source>
</evidence>
<dbReference type="Proteomes" id="UP000429523">
    <property type="component" value="Unassembled WGS sequence"/>
</dbReference>
<evidence type="ECO:0000313" key="13">
    <source>
        <dbReference type="Proteomes" id="UP000437068"/>
    </source>
</evidence>
<dbReference type="Proteomes" id="UP000440367">
    <property type="component" value="Unassembled WGS sequence"/>
</dbReference>
<evidence type="ECO:0000313" key="8">
    <source>
        <dbReference type="EMBL" id="KAE9169725.1"/>
    </source>
</evidence>
<dbReference type="Proteomes" id="UP000460718">
    <property type="component" value="Unassembled WGS sequence"/>
</dbReference>
<reference evidence="17 18" key="1">
    <citation type="submission" date="2018-09" db="EMBL/GenBank/DDBJ databases">
        <title>Genomic investigation of the strawberry pathogen Phytophthora fragariae indicates pathogenicity is determined by transcriptional variation in three key races.</title>
        <authorList>
            <person name="Adams T.M."/>
            <person name="Armitage A.D."/>
            <person name="Sobczyk M.K."/>
            <person name="Bates H.J."/>
            <person name="Dunwell J.M."/>
            <person name="Nellist C.F."/>
            <person name="Harrison R.J."/>
        </authorList>
    </citation>
    <scope>NUCLEOTIDE SEQUENCE [LARGE SCALE GENOMIC DNA]</scope>
    <source>
        <strain evidence="9 13">A4</strain>
        <strain evidence="8 14">BC-1</strain>
        <strain evidence="7 18">BC-23</strain>
        <strain evidence="6 12">NOV-27</strain>
        <strain evidence="4 15">NOV-5</strain>
        <strain evidence="3 16">NOV-71</strain>
        <strain evidence="10 19">NOV-77</strain>
        <strain evidence="1 11">NOV-9</strain>
        <strain evidence="5 20">ONT-3</strain>
        <strain evidence="2 17">SCRP245</strain>
    </source>
</reference>
<evidence type="ECO:0000313" key="1">
    <source>
        <dbReference type="EMBL" id="KAE8919048.1"/>
    </source>
</evidence>
<dbReference type="AlphaFoldDB" id="A0A6A3H7B7"/>
<sequence length="66" mass="7165">MHAMLLILTLESSTTDIADKFRVKVDQLCQGHASKVHLLIATVSVFQLVPGNQDAVSFFISGIPLV</sequence>
<evidence type="ECO:0000313" key="20">
    <source>
        <dbReference type="Proteomes" id="UP000488956"/>
    </source>
</evidence>
<dbReference type="Proteomes" id="UP000441208">
    <property type="component" value="Unassembled WGS sequence"/>
</dbReference>
<dbReference type="EMBL" id="QXGF01005037">
    <property type="protein sequence ID" value="KAE8919048.1"/>
    <property type="molecule type" value="Genomic_DNA"/>
</dbReference>
<evidence type="ECO:0000313" key="6">
    <source>
        <dbReference type="EMBL" id="KAE9163143.1"/>
    </source>
</evidence>
<evidence type="ECO:0000313" key="7">
    <source>
        <dbReference type="EMBL" id="KAE9165353.1"/>
    </source>
</evidence>
<comment type="caution">
    <text evidence="2">The sequence shown here is derived from an EMBL/GenBank/DDBJ whole genome shotgun (WGS) entry which is preliminary data.</text>
</comment>
<dbReference type="EMBL" id="QXGA01005676">
    <property type="protein sequence ID" value="KAE9066152.1"/>
    <property type="molecule type" value="Genomic_DNA"/>
</dbReference>
<evidence type="ECO:0000313" key="14">
    <source>
        <dbReference type="Proteomes" id="UP000440367"/>
    </source>
</evidence>
<dbReference type="EMBL" id="QXGC01005422">
    <property type="protein sequence ID" value="KAE9165353.1"/>
    <property type="molecule type" value="Genomic_DNA"/>
</dbReference>
<evidence type="ECO:0000313" key="5">
    <source>
        <dbReference type="EMBL" id="KAE9082709.1"/>
    </source>
</evidence>